<dbReference type="SUPFAM" id="SSF55811">
    <property type="entry name" value="Nudix"/>
    <property type="match status" value="1"/>
</dbReference>
<dbReference type="Pfam" id="PF14815">
    <property type="entry name" value="NUDIX_4"/>
    <property type="match status" value="1"/>
</dbReference>
<comment type="similarity">
    <text evidence="3 14">Belongs to the Nth/MutY family.</text>
</comment>
<organism evidence="16 17">
    <name type="scientific">Candidatus Gallipaludibacter merdavium</name>
    <dbReference type="NCBI Taxonomy" id="2840839"/>
    <lineage>
        <taxon>Bacteria</taxon>
        <taxon>Pseudomonadati</taxon>
        <taxon>Bacteroidota</taxon>
        <taxon>Bacteroidia</taxon>
        <taxon>Bacteroidales</taxon>
        <taxon>Candidatus Gallipaludibacter</taxon>
    </lineage>
</organism>
<dbReference type="InterPro" id="IPR023170">
    <property type="entry name" value="HhH_base_excis_C"/>
</dbReference>
<comment type="caution">
    <text evidence="16">The sequence shown here is derived from an EMBL/GenBank/DDBJ whole genome shotgun (WGS) entry which is preliminary data.</text>
</comment>
<dbReference type="AlphaFoldDB" id="A0A9D9HTX3"/>
<evidence type="ECO:0000256" key="14">
    <source>
        <dbReference type="RuleBase" id="RU365096"/>
    </source>
</evidence>
<dbReference type="Proteomes" id="UP000823641">
    <property type="component" value="Unassembled WGS sequence"/>
</dbReference>
<keyword evidence="12" id="KW-0234">DNA repair</keyword>
<name>A0A9D9HTX3_9BACT</name>
<evidence type="ECO:0000256" key="9">
    <source>
        <dbReference type="ARBA" id="ARBA00022801"/>
    </source>
</evidence>
<dbReference type="InterPro" id="IPR044298">
    <property type="entry name" value="MIG/MutY"/>
</dbReference>
<accession>A0A9D9HTX3</accession>
<comment type="function">
    <text evidence="2">Adenine glycosylase active on G-A mispairs. MutY also corrects error-prone DNA synthesis past GO lesions which are due to the oxidatively damaged form of guanine: 7,8-dihydro-8-oxoguanine (8-oxo-dGTP).</text>
</comment>
<keyword evidence="8 14" id="KW-0227">DNA damage</keyword>
<dbReference type="GO" id="GO:0046872">
    <property type="term" value="F:metal ion binding"/>
    <property type="evidence" value="ECO:0007669"/>
    <property type="project" value="UniProtKB-UniRule"/>
</dbReference>
<sequence>MNKEEIRKALALWYERNKRILPWRDTKDPYAIWISEIILQQTRVAQGYDYYLRFMERFPNVQTLAEAQEDEILRLWQGLGYYSRARNLHTAAHQIMEKHKGFFPRDPKEVRLLKGIGDYTTAAICSFAYNTPIAVVDGNVYRVLARLTECEIPIDTTAGKKHYAQLAQELLDPQHAALHNQAMMELGALQCVPGTPNCQQCPLTTWCKSAGKETASILPIKEKKTKIRIRYFHYIRFIIGNTFYLQKRTGEDIWKHLYEYPLIETEEPLDTKSLLTHPTFLNWTEGNSNIYITRQSGIRKHVLSHQHILAQLTEVRLSKETPALAKLIGVQPEKADVYAVPRIIELLNNDIKLNQP</sequence>
<evidence type="ECO:0000256" key="2">
    <source>
        <dbReference type="ARBA" id="ARBA00002933"/>
    </source>
</evidence>
<evidence type="ECO:0000256" key="6">
    <source>
        <dbReference type="ARBA" id="ARBA00022485"/>
    </source>
</evidence>
<dbReference type="GO" id="GO:0051539">
    <property type="term" value="F:4 iron, 4 sulfur cluster binding"/>
    <property type="evidence" value="ECO:0007669"/>
    <property type="project" value="UniProtKB-UniRule"/>
</dbReference>
<dbReference type="CDD" id="cd03431">
    <property type="entry name" value="NUDIX_DNA_Glycosylase_C-MutY"/>
    <property type="match status" value="1"/>
</dbReference>
<dbReference type="InterPro" id="IPR029119">
    <property type="entry name" value="MutY_C"/>
</dbReference>
<dbReference type="Gene3D" id="1.10.1670.10">
    <property type="entry name" value="Helix-hairpin-Helix base-excision DNA repair enzymes (C-terminal)"/>
    <property type="match status" value="1"/>
</dbReference>
<dbReference type="GO" id="GO:0006284">
    <property type="term" value="P:base-excision repair"/>
    <property type="evidence" value="ECO:0007669"/>
    <property type="project" value="UniProtKB-UniRule"/>
</dbReference>
<dbReference type="InterPro" id="IPR003265">
    <property type="entry name" value="HhH-GPD_domain"/>
</dbReference>
<evidence type="ECO:0000256" key="13">
    <source>
        <dbReference type="ARBA" id="ARBA00023295"/>
    </source>
</evidence>
<dbReference type="GO" id="GO:0000701">
    <property type="term" value="F:purine-specific mismatch base pair DNA N-glycosylase activity"/>
    <property type="evidence" value="ECO:0007669"/>
    <property type="project" value="UniProtKB-EC"/>
</dbReference>
<dbReference type="CDD" id="cd00056">
    <property type="entry name" value="ENDO3c"/>
    <property type="match status" value="1"/>
</dbReference>
<dbReference type="FunFam" id="1.10.340.30:FF:000010">
    <property type="entry name" value="Adenine DNA glycosylase"/>
    <property type="match status" value="1"/>
</dbReference>
<dbReference type="Pfam" id="PF00730">
    <property type="entry name" value="HhH-GPD"/>
    <property type="match status" value="1"/>
</dbReference>
<keyword evidence="7" id="KW-0479">Metal-binding</keyword>
<dbReference type="GO" id="GO:0032357">
    <property type="term" value="F:oxidized purine DNA binding"/>
    <property type="evidence" value="ECO:0007669"/>
    <property type="project" value="TreeGrafter"/>
</dbReference>
<dbReference type="GO" id="GO:0006298">
    <property type="term" value="P:mismatch repair"/>
    <property type="evidence" value="ECO:0007669"/>
    <property type="project" value="TreeGrafter"/>
</dbReference>
<evidence type="ECO:0000256" key="3">
    <source>
        <dbReference type="ARBA" id="ARBA00008343"/>
    </source>
</evidence>
<evidence type="ECO:0000256" key="4">
    <source>
        <dbReference type="ARBA" id="ARBA00012045"/>
    </source>
</evidence>
<evidence type="ECO:0000256" key="12">
    <source>
        <dbReference type="ARBA" id="ARBA00023204"/>
    </source>
</evidence>
<keyword evidence="6" id="KW-0004">4Fe-4S</keyword>
<evidence type="ECO:0000256" key="10">
    <source>
        <dbReference type="ARBA" id="ARBA00023004"/>
    </source>
</evidence>
<dbReference type="NCBIfam" id="TIGR01084">
    <property type="entry name" value="mutY"/>
    <property type="match status" value="1"/>
</dbReference>
<dbReference type="PANTHER" id="PTHR42944:SF1">
    <property type="entry name" value="ADENINE DNA GLYCOSYLASE"/>
    <property type="match status" value="1"/>
</dbReference>
<keyword evidence="10 14" id="KW-0408">Iron</keyword>
<comment type="cofactor">
    <cofactor evidence="14">
        <name>[4Fe-4S] cluster</name>
        <dbReference type="ChEBI" id="CHEBI:49883"/>
    </cofactor>
    <text evidence="14">Binds 1 [4Fe-4S] cluster.</text>
</comment>
<evidence type="ECO:0000256" key="7">
    <source>
        <dbReference type="ARBA" id="ARBA00022723"/>
    </source>
</evidence>
<dbReference type="SUPFAM" id="SSF48150">
    <property type="entry name" value="DNA-glycosylase"/>
    <property type="match status" value="1"/>
</dbReference>
<proteinExistence type="inferred from homology"/>
<evidence type="ECO:0000259" key="15">
    <source>
        <dbReference type="SMART" id="SM00478"/>
    </source>
</evidence>
<keyword evidence="13 14" id="KW-0326">Glycosidase</keyword>
<dbReference type="InterPro" id="IPR011257">
    <property type="entry name" value="DNA_glycosylase"/>
</dbReference>
<comment type="catalytic activity">
    <reaction evidence="1 14">
        <text>Hydrolyzes free adenine bases from 7,8-dihydro-8-oxoguanine:adenine mismatched double-stranded DNA, leaving an apurinic site.</text>
        <dbReference type="EC" id="3.2.2.31"/>
    </reaction>
</comment>
<keyword evidence="9" id="KW-0378">Hydrolase</keyword>
<dbReference type="InterPro" id="IPR015797">
    <property type="entry name" value="NUDIX_hydrolase-like_dom_sf"/>
</dbReference>
<dbReference type="EMBL" id="JADIMG010000055">
    <property type="protein sequence ID" value="MBO8459788.1"/>
    <property type="molecule type" value="Genomic_DNA"/>
</dbReference>
<reference evidence="16" key="2">
    <citation type="journal article" date="2021" name="PeerJ">
        <title>Extensive microbial diversity within the chicken gut microbiome revealed by metagenomics and culture.</title>
        <authorList>
            <person name="Gilroy R."/>
            <person name="Ravi A."/>
            <person name="Getino M."/>
            <person name="Pursley I."/>
            <person name="Horton D.L."/>
            <person name="Alikhan N.F."/>
            <person name="Baker D."/>
            <person name="Gharbi K."/>
            <person name="Hall N."/>
            <person name="Watson M."/>
            <person name="Adriaenssens E.M."/>
            <person name="Foster-Nyarko E."/>
            <person name="Jarju S."/>
            <person name="Secka A."/>
            <person name="Antonio M."/>
            <person name="Oren A."/>
            <person name="Chaudhuri R.R."/>
            <person name="La Ragione R."/>
            <person name="Hildebrand F."/>
            <person name="Pallen M.J."/>
        </authorList>
    </citation>
    <scope>NUCLEOTIDE SEQUENCE</scope>
    <source>
        <strain evidence="16">G3-3990</strain>
    </source>
</reference>
<evidence type="ECO:0000256" key="1">
    <source>
        <dbReference type="ARBA" id="ARBA00000843"/>
    </source>
</evidence>
<evidence type="ECO:0000256" key="5">
    <source>
        <dbReference type="ARBA" id="ARBA00022023"/>
    </source>
</evidence>
<dbReference type="GO" id="GO:0034039">
    <property type="term" value="F:8-oxo-7,8-dihydroguanine DNA N-glycosylase activity"/>
    <property type="evidence" value="ECO:0007669"/>
    <property type="project" value="TreeGrafter"/>
</dbReference>
<gene>
    <name evidence="16" type="primary">mutY</name>
    <name evidence="16" type="ORF">IAA73_05575</name>
</gene>
<dbReference type="GO" id="GO:0035485">
    <property type="term" value="F:adenine/guanine mispair binding"/>
    <property type="evidence" value="ECO:0007669"/>
    <property type="project" value="TreeGrafter"/>
</dbReference>
<evidence type="ECO:0000256" key="8">
    <source>
        <dbReference type="ARBA" id="ARBA00022763"/>
    </source>
</evidence>
<dbReference type="Gene3D" id="1.10.340.30">
    <property type="entry name" value="Hypothetical protein, domain 2"/>
    <property type="match status" value="1"/>
</dbReference>
<keyword evidence="11" id="KW-0411">Iron-sulfur</keyword>
<dbReference type="PANTHER" id="PTHR42944">
    <property type="entry name" value="ADENINE DNA GLYCOSYLASE"/>
    <property type="match status" value="1"/>
</dbReference>
<evidence type="ECO:0000313" key="17">
    <source>
        <dbReference type="Proteomes" id="UP000823641"/>
    </source>
</evidence>
<dbReference type="EC" id="3.2.2.31" evidence="4 14"/>
<reference evidence="16" key="1">
    <citation type="submission" date="2020-10" db="EMBL/GenBank/DDBJ databases">
        <authorList>
            <person name="Gilroy R."/>
        </authorList>
    </citation>
    <scope>NUCLEOTIDE SEQUENCE</scope>
    <source>
        <strain evidence="16">G3-3990</strain>
    </source>
</reference>
<dbReference type="SMART" id="SM00478">
    <property type="entry name" value="ENDO3c"/>
    <property type="match status" value="1"/>
</dbReference>
<evidence type="ECO:0000313" key="16">
    <source>
        <dbReference type="EMBL" id="MBO8459788.1"/>
    </source>
</evidence>
<dbReference type="InterPro" id="IPR005760">
    <property type="entry name" value="A/G_AdeGlyc_MutY"/>
</dbReference>
<protein>
    <recommendedName>
        <fullName evidence="5 14">Adenine DNA glycosylase</fullName>
        <ecNumber evidence="4 14">3.2.2.31</ecNumber>
    </recommendedName>
</protein>
<feature type="domain" description="HhH-GPD" evidence="15">
    <location>
        <begin position="38"/>
        <end position="189"/>
    </location>
</feature>
<evidence type="ECO:0000256" key="11">
    <source>
        <dbReference type="ARBA" id="ARBA00023014"/>
    </source>
</evidence>